<proteinExistence type="predicted"/>
<dbReference type="InterPro" id="IPR043129">
    <property type="entry name" value="ATPase_NBD"/>
</dbReference>
<evidence type="ECO:0000313" key="3">
    <source>
        <dbReference type="Proteomes" id="UP000319094"/>
    </source>
</evidence>
<dbReference type="SUPFAM" id="SSF53067">
    <property type="entry name" value="Actin-like ATPase domain"/>
    <property type="match status" value="1"/>
</dbReference>
<dbReference type="Proteomes" id="UP000319094">
    <property type="component" value="Unassembled WGS sequence"/>
</dbReference>
<dbReference type="Gene3D" id="3.30.420.40">
    <property type="match status" value="1"/>
</dbReference>
<dbReference type="GO" id="GO:0002949">
    <property type="term" value="P:tRNA threonylcarbamoyladenosine modification"/>
    <property type="evidence" value="ECO:0007669"/>
    <property type="project" value="InterPro"/>
</dbReference>
<name>A0A542XXQ2_9MICO</name>
<gene>
    <name evidence="2" type="ORF">FB468_3133</name>
</gene>
<dbReference type="InterPro" id="IPR000905">
    <property type="entry name" value="Gcp-like_dom"/>
</dbReference>
<organism evidence="2 3">
    <name type="scientific">Leucobacter komagatae</name>
    <dbReference type="NCBI Taxonomy" id="55969"/>
    <lineage>
        <taxon>Bacteria</taxon>
        <taxon>Bacillati</taxon>
        <taxon>Actinomycetota</taxon>
        <taxon>Actinomycetes</taxon>
        <taxon>Micrococcales</taxon>
        <taxon>Microbacteriaceae</taxon>
        <taxon>Leucobacter</taxon>
    </lineage>
</organism>
<dbReference type="NCBIfam" id="TIGR03725">
    <property type="entry name" value="T6A_YeaZ"/>
    <property type="match status" value="1"/>
</dbReference>
<protein>
    <submittedName>
        <fullName evidence="2">tRNA threonylcarbamoyl adenosine modification protein YeaZ</fullName>
    </submittedName>
</protein>
<reference evidence="2 3" key="1">
    <citation type="submission" date="2019-06" db="EMBL/GenBank/DDBJ databases">
        <title>Sequencing the genomes of 1000 actinobacteria strains.</title>
        <authorList>
            <person name="Klenk H.-P."/>
        </authorList>
    </citation>
    <scope>NUCLEOTIDE SEQUENCE [LARGE SCALE GENOMIC DNA]</scope>
    <source>
        <strain evidence="2 3">DSM 8803</strain>
    </source>
</reference>
<evidence type="ECO:0000259" key="1">
    <source>
        <dbReference type="Pfam" id="PF00814"/>
    </source>
</evidence>
<dbReference type="STRING" id="55969.SD72_10365"/>
<dbReference type="RefSeq" id="WP_246056004.1">
    <property type="nucleotide sequence ID" value="NZ_BAAAUY010000023.1"/>
</dbReference>
<dbReference type="InterPro" id="IPR022496">
    <property type="entry name" value="T6A_TsaB"/>
</dbReference>
<sequence length="220" mass="22832">MTSFDVRTVSAPELGERVILAIDTSLGTSVAVGAGGSVVEVSSDDPRGHAEVVGALIDRALSERGILAAAVTDVVAGMGPGPFTGLRVGIVAAHAFALGRGQSVLPLVSHDAVALETLEAGATAGVRVVQDAKRRELFVTDYASLDWAGCPERAAEPGLVAREGYEAVPNEVWPERVPAAALVRLAARRLAAGRAFEPDQALYLRLPDVMQPKAPKPVTP</sequence>
<comment type="caution">
    <text evidence="2">The sequence shown here is derived from an EMBL/GenBank/DDBJ whole genome shotgun (WGS) entry which is preliminary data.</text>
</comment>
<dbReference type="Pfam" id="PF00814">
    <property type="entry name" value="TsaD"/>
    <property type="match status" value="1"/>
</dbReference>
<accession>A0A542XXQ2</accession>
<dbReference type="AlphaFoldDB" id="A0A542XXQ2"/>
<evidence type="ECO:0000313" key="2">
    <source>
        <dbReference type="EMBL" id="TQL40612.1"/>
    </source>
</evidence>
<dbReference type="EMBL" id="VFON01000002">
    <property type="protein sequence ID" value="TQL40612.1"/>
    <property type="molecule type" value="Genomic_DNA"/>
</dbReference>
<keyword evidence="3" id="KW-1185">Reference proteome</keyword>
<feature type="domain" description="Gcp-like" evidence="1">
    <location>
        <begin position="47"/>
        <end position="143"/>
    </location>
</feature>